<keyword evidence="3" id="KW-1185">Reference proteome</keyword>
<evidence type="ECO:0000313" key="2">
    <source>
        <dbReference type="EMBL" id="KAL3421513.1"/>
    </source>
</evidence>
<evidence type="ECO:0000256" key="1">
    <source>
        <dbReference type="SAM" id="SignalP"/>
    </source>
</evidence>
<keyword evidence="1" id="KW-0732">Signal</keyword>
<accession>A0ABR4PDX2</accession>
<comment type="caution">
    <text evidence="2">The sequence shown here is derived from an EMBL/GenBank/DDBJ whole genome shotgun (WGS) entry which is preliminary data.</text>
</comment>
<sequence length="387" mass="43334">MHSNTVLFGLLALFLRTTCVEAAPTLEAGNVISISAADIANNDLTGYESHPGMNTYRRWLQNSPHAEAFRRNASAVVARHPSLEGVECDSSKDECLLTSRMAMSSDMVAKRDASSIWGDMDQRFVEVHYKTYHWLEHKDRDPEYAGYEHYIEYNWKCRSILYRCTGQIMADHSMETGHFSSSSGHMATVHTTALRYDETDAPVHNEKLVVLFGCTLFNGKCCLNGGYEQLFIDGVESVYAAKTERTCNNGYQLNKNFECYKNDKAVSIMMEQDGDHFNWVFYETPQGQTGGCNTDKPAVFKGPDFTGEDIDEPPYPSGDYGMNIWGQQCEWRGNGENPGILICGGKEFSCNRAAPNAPTVDCPNTGRKQHEGAYCEFNLSDLQIAKV</sequence>
<dbReference type="EMBL" id="JBFCZG010000006">
    <property type="protein sequence ID" value="KAL3421513.1"/>
    <property type="molecule type" value="Genomic_DNA"/>
</dbReference>
<feature type="chain" id="PRO_5047090705" evidence="1">
    <location>
        <begin position="23"/>
        <end position="387"/>
    </location>
</feature>
<organism evidence="2 3">
    <name type="scientific">Phlyctema vagabunda</name>
    <dbReference type="NCBI Taxonomy" id="108571"/>
    <lineage>
        <taxon>Eukaryota</taxon>
        <taxon>Fungi</taxon>
        <taxon>Dikarya</taxon>
        <taxon>Ascomycota</taxon>
        <taxon>Pezizomycotina</taxon>
        <taxon>Leotiomycetes</taxon>
        <taxon>Helotiales</taxon>
        <taxon>Dermateaceae</taxon>
        <taxon>Phlyctema</taxon>
    </lineage>
</organism>
<reference evidence="2 3" key="1">
    <citation type="submission" date="2024-06" db="EMBL/GenBank/DDBJ databases">
        <title>Complete genome of Phlyctema vagabunda strain 19-DSS-EL-015.</title>
        <authorList>
            <person name="Fiorenzani C."/>
        </authorList>
    </citation>
    <scope>NUCLEOTIDE SEQUENCE [LARGE SCALE GENOMIC DNA]</scope>
    <source>
        <strain evidence="2 3">19-DSS-EL-015</strain>
    </source>
</reference>
<feature type="signal peptide" evidence="1">
    <location>
        <begin position="1"/>
        <end position="22"/>
    </location>
</feature>
<dbReference type="Proteomes" id="UP001629113">
    <property type="component" value="Unassembled WGS sequence"/>
</dbReference>
<protein>
    <submittedName>
        <fullName evidence="2">Uncharacterized protein</fullName>
    </submittedName>
</protein>
<gene>
    <name evidence="2" type="ORF">PVAG01_07958</name>
</gene>
<name>A0ABR4PDX2_9HELO</name>
<proteinExistence type="predicted"/>
<evidence type="ECO:0000313" key="3">
    <source>
        <dbReference type="Proteomes" id="UP001629113"/>
    </source>
</evidence>